<reference evidence="1 2" key="1">
    <citation type="journal article" date="2021" name="Hortic Res">
        <title>High-quality reference genome and annotation aids understanding of berry development for evergreen blueberry (Vaccinium darrowii).</title>
        <authorList>
            <person name="Yu J."/>
            <person name="Hulse-Kemp A.M."/>
            <person name="Babiker E."/>
            <person name="Staton M."/>
        </authorList>
    </citation>
    <scope>NUCLEOTIDE SEQUENCE [LARGE SCALE GENOMIC DNA]</scope>
    <source>
        <strain evidence="2">cv. NJ 8807/NJ 8810</strain>
        <tissue evidence="1">Young leaf</tissue>
    </source>
</reference>
<dbReference type="Proteomes" id="UP000828048">
    <property type="component" value="Chromosome 6"/>
</dbReference>
<dbReference type="EMBL" id="CM037156">
    <property type="protein sequence ID" value="KAH7838156.1"/>
    <property type="molecule type" value="Genomic_DNA"/>
</dbReference>
<accession>A0ACB7XC65</accession>
<sequence length="103" mass="11481">MGDQPQDAPSLALDDEVVNSAVGHNLILVGKILSPKPLRKQGVLHMINVTWKMKNGFTASCLGENMYGFTFKADEDLNRVYDMASWSIMGHMIVLCRWESLSP</sequence>
<protein>
    <submittedName>
        <fullName evidence="1">Uncharacterized protein</fullName>
    </submittedName>
</protein>
<organism evidence="1 2">
    <name type="scientific">Vaccinium darrowii</name>
    <dbReference type="NCBI Taxonomy" id="229202"/>
    <lineage>
        <taxon>Eukaryota</taxon>
        <taxon>Viridiplantae</taxon>
        <taxon>Streptophyta</taxon>
        <taxon>Embryophyta</taxon>
        <taxon>Tracheophyta</taxon>
        <taxon>Spermatophyta</taxon>
        <taxon>Magnoliopsida</taxon>
        <taxon>eudicotyledons</taxon>
        <taxon>Gunneridae</taxon>
        <taxon>Pentapetalae</taxon>
        <taxon>asterids</taxon>
        <taxon>Ericales</taxon>
        <taxon>Ericaceae</taxon>
        <taxon>Vaccinioideae</taxon>
        <taxon>Vaccinieae</taxon>
        <taxon>Vaccinium</taxon>
    </lineage>
</organism>
<name>A0ACB7XC65_9ERIC</name>
<keyword evidence="2" id="KW-1185">Reference proteome</keyword>
<comment type="caution">
    <text evidence="1">The sequence shown here is derived from an EMBL/GenBank/DDBJ whole genome shotgun (WGS) entry which is preliminary data.</text>
</comment>
<evidence type="ECO:0000313" key="2">
    <source>
        <dbReference type="Proteomes" id="UP000828048"/>
    </source>
</evidence>
<gene>
    <name evidence="1" type="ORF">Vadar_022673</name>
</gene>
<evidence type="ECO:0000313" key="1">
    <source>
        <dbReference type="EMBL" id="KAH7838156.1"/>
    </source>
</evidence>
<proteinExistence type="predicted"/>